<dbReference type="OrthoDB" id="6782564at2759"/>
<feature type="compositionally biased region" description="Basic and acidic residues" evidence="2">
    <location>
        <begin position="157"/>
        <end position="172"/>
    </location>
</feature>
<protein>
    <recommendedName>
        <fullName evidence="3">CCHC-type domain-containing protein</fullName>
    </recommendedName>
</protein>
<name>A0A9P0CPG0_9CUCU</name>
<feature type="domain" description="CCHC-type" evidence="3">
    <location>
        <begin position="670"/>
        <end position="686"/>
    </location>
</feature>
<dbReference type="PROSITE" id="PS50158">
    <property type="entry name" value="ZF_CCHC"/>
    <property type="match status" value="3"/>
</dbReference>
<organism evidence="4 5">
    <name type="scientific">Psylliodes chrysocephalus</name>
    <dbReference type="NCBI Taxonomy" id="3402493"/>
    <lineage>
        <taxon>Eukaryota</taxon>
        <taxon>Metazoa</taxon>
        <taxon>Ecdysozoa</taxon>
        <taxon>Arthropoda</taxon>
        <taxon>Hexapoda</taxon>
        <taxon>Insecta</taxon>
        <taxon>Pterygota</taxon>
        <taxon>Neoptera</taxon>
        <taxon>Endopterygota</taxon>
        <taxon>Coleoptera</taxon>
        <taxon>Polyphaga</taxon>
        <taxon>Cucujiformia</taxon>
        <taxon>Chrysomeloidea</taxon>
        <taxon>Chrysomelidae</taxon>
        <taxon>Galerucinae</taxon>
        <taxon>Alticini</taxon>
        <taxon>Psylliodes</taxon>
    </lineage>
</organism>
<evidence type="ECO:0000259" key="3">
    <source>
        <dbReference type="PROSITE" id="PS50158"/>
    </source>
</evidence>
<keyword evidence="1" id="KW-0863">Zinc-finger</keyword>
<dbReference type="Pfam" id="PF00098">
    <property type="entry name" value="zf-CCHC"/>
    <property type="match status" value="1"/>
</dbReference>
<dbReference type="Proteomes" id="UP001153636">
    <property type="component" value="Chromosome 2"/>
</dbReference>
<feature type="compositionally biased region" description="Polar residues" evidence="2">
    <location>
        <begin position="7"/>
        <end position="16"/>
    </location>
</feature>
<feature type="region of interest" description="Disordered" evidence="2">
    <location>
        <begin position="1"/>
        <end position="71"/>
    </location>
</feature>
<keyword evidence="5" id="KW-1185">Reference proteome</keyword>
<feature type="compositionally biased region" description="Polar residues" evidence="2">
    <location>
        <begin position="23"/>
        <end position="36"/>
    </location>
</feature>
<evidence type="ECO:0000256" key="1">
    <source>
        <dbReference type="PROSITE-ProRule" id="PRU00047"/>
    </source>
</evidence>
<dbReference type="SUPFAM" id="SSF57756">
    <property type="entry name" value="Retrovirus zinc finger-like domains"/>
    <property type="match status" value="1"/>
</dbReference>
<feature type="domain" description="CCHC-type" evidence="3">
    <location>
        <begin position="691"/>
        <end position="706"/>
    </location>
</feature>
<dbReference type="GO" id="GO:0008270">
    <property type="term" value="F:zinc ion binding"/>
    <property type="evidence" value="ECO:0007669"/>
    <property type="project" value="UniProtKB-KW"/>
</dbReference>
<proteinExistence type="predicted"/>
<feature type="region of interest" description="Disordered" evidence="2">
    <location>
        <begin position="99"/>
        <end position="190"/>
    </location>
</feature>
<feature type="compositionally biased region" description="Basic and acidic residues" evidence="2">
    <location>
        <begin position="179"/>
        <end position="190"/>
    </location>
</feature>
<feature type="domain" description="CCHC-type" evidence="3">
    <location>
        <begin position="648"/>
        <end position="663"/>
    </location>
</feature>
<dbReference type="Gene3D" id="4.10.60.10">
    <property type="entry name" value="Zinc finger, CCHC-type"/>
    <property type="match status" value="1"/>
</dbReference>
<dbReference type="InterPro" id="IPR036875">
    <property type="entry name" value="Znf_CCHC_sf"/>
</dbReference>
<accession>A0A9P0CPG0</accession>
<evidence type="ECO:0000313" key="5">
    <source>
        <dbReference type="Proteomes" id="UP001153636"/>
    </source>
</evidence>
<sequence length="724" mass="81646">MDDLLNSKHTTPSGNQDGEKGVNSGTKNQTTGSMSYNWEGEHDPSVRRSSLPRTPTKKAKSTISAGTKNPFGEITLPISLEVENTPKSVNTERLEKFFTPMGSSENVQKNDIEEPVSVGETEDEDWQDEELETSEIYNLSGVTLEDMEDSEPVFPAKSKETHIQAQSEEKGSNKKRQREHSDEKTGEQEIAEIKESIDRVMKTSKALAKLVGKNTRIEIKHAISKLKREVEMASWTFNAWNDSVKTKKRAITNISGTKISTKDTDTQVNPETATVGTQTETEEYQRTIQDRESLIAQIGDKENSLEDIEGIIDQKWNREAYMNTAVIEGNPEVPEEDENLVVIFDPESDKQNLNMAANREIGTIIKGKMVEKGGTACLKKQKKLEIEGSDNVIEERCILLVKGDITEGADRAFLKCCHKLKEVMGRKSIKKTKMVSDTEFLTDKSRKIVEIVFADTEIKIDMYDMGRRKPRTQGKEEGWKVAKRPPKKQYDTQALIIQAKGKSYADLLKEVRGKIKPEEVGDAVRDLKKTRNGDLLITLKKEKDLNEFKNIITTKIEGDQVKNAGDNRVVLYVQDLDAITTKEEVSAAIKDIAAGAEVEIKHMRETPGGRQTALVLMDETGAKKVTEQGSVKIGWTSCRIREKIVFEKCYRCWKLGHKGAECKGPSRDDRCRKCGGEGHIMRNCENHVPYCWTCEEPGHTNTRCPRYQKALREEIRRANSHTSR</sequence>
<gene>
    <name evidence="4" type="ORF">PSYICH_LOCUS6490</name>
</gene>
<feature type="compositionally biased region" description="Acidic residues" evidence="2">
    <location>
        <begin position="120"/>
        <end position="133"/>
    </location>
</feature>
<dbReference type="EMBL" id="OV651814">
    <property type="protein sequence ID" value="CAH1107097.1"/>
    <property type="molecule type" value="Genomic_DNA"/>
</dbReference>
<dbReference type="InterPro" id="IPR001878">
    <property type="entry name" value="Znf_CCHC"/>
</dbReference>
<dbReference type="AlphaFoldDB" id="A0A9P0CPG0"/>
<evidence type="ECO:0000313" key="4">
    <source>
        <dbReference type="EMBL" id="CAH1107097.1"/>
    </source>
</evidence>
<reference evidence="4" key="1">
    <citation type="submission" date="2022-01" db="EMBL/GenBank/DDBJ databases">
        <authorList>
            <person name="King R."/>
        </authorList>
    </citation>
    <scope>NUCLEOTIDE SEQUENCE</scope>
</reference>
<evidence type="ECO:0000256" key="2">
    <source>
        <dbReference type="SAM" id="MobiDB-lite"/>
    </source>
</evidence>
<dbReference type="GO" id="GO:0003676">
    <property type="term" value="F:nucleic acid binding"/>
    <property type="evidence" value="ECO:0007669"/>
    <property type="project" value="InterPro"/>
</dbReference>
<dbReference type="SMART" id="SM00343">
    <property type="entry name" value="ZnF_C2HC"/>
    <property type="match status" value="3"/>
</dbReference>
<keyword evidence="1" id="KW-0862">Zinc</keyword>
<keyword evidence="1" id="KW-0479">Metal-binding</keyword>